<dbReference type="InterPro" id="IPR035979">
    <property type="entry name" value="RBD_domain_sf"/>
</dbReference>
<proteinExistence type="predicted"/>
<dbReference type="EMBL" id="BQNB010010617">
    <property type="protein sequence ID" value="GJS79726.1"/>
    <property type="molecule type" value="Genomic_DNA"/>
</dbReference>
<name>A0ABQ4YRS4_9ASTR</name>
<organism evidence="2 3">
    <name type="scientific">Tanacetum coccineum</name>
    <dbReference type="NCBI Taxonomy" id="301880"/>
    <lineage>
        <taxon>Eukaryota</taxon>
        <taxon>Viridiplantae</taxon>
        <taxon>Streptophyta</taxon>
        <taxon>Embryophyta</taxon>
        <taxon>Tracheophyta</taxon>
        <taxon>Spermatophyta</taxon>
        <taxon>Magnoliopsida</taxon>
        <taxon>eudicotyledons</taxon>
        <taxon>Gunneridae</taxon>
        <taxon>Pentapetalae</taxon>
        <taxon>asterids</taxon>
        <taxon>campanulids</taxon>
        <taxon>Asterales</taxon>
        <taxon>Asteraceae</taxon>
        <taxon>Asteroideae</taxon>
        <taxon>Anthemideae</taxon>
        <taxon>Anthemidinae</taxon>
        <taxon>Tanacetum</taxon>
    </lineage>
</organism>
<sequence length="331" mass="37977">MKFLTWVYIMGHRRSDVDEVQKISTSIFVTNFPDQFYAKDLWKVCNQYGNVVDAFIPNRRSKSVATKVQSNAFKKLKMKGDECLQNIHDEKVAYEVKKTCSLSNSKNDKEESICSWHFKKAEVLCSGGSMLQLMDDLVKMNFMSLNIQGLAQKAKKIGLRSYVLTTSSSFGEWVPNGKKLVIISVYASQKLICKQAERYGSIFNLQGADAFNSFILTAGLEEIIAKILENRLVVVLRDIVNEFQSAFVANRRIPDGPFILNELFHWCKKNKKQTMIFKVDFEKAYDSVRWDYLDDVLKKIGFGDKWCVWIQICLRSSRGSVIVNGSPTREF</sequence>
<dbReference type="InterPro" id="IPR012677">
    <property type="entry name" value="Nucleotide-bd_a/b_plait_sf"/>
</dbReference>
<evidence type="ECO:0000313" key="3">
    <source>
        <dbReference type="Proteomes" id="UP001151760"/>
    </source>
</evidence>
<keyword evidence="2" id="KW-0695">RNA-directed DNA polymerase</keyword>
<comment type="caution">
    <text evidence="2">The sequence shown here is derived from an EMBL/GenBank/DDBJ whole genome shotgun (WGS) entry which is preliminary data.</text>
</comment>
<keyword evidence="2" id="KW-0808">Transferase</keyword>
<reference evidence="2" key="1">
    <citation type="journal article" date="2022" name="Int. J. Mol. Sci.">
        <title>Draft Genome of Tanacetum Coccineum: Genomic Comparison of Closely Related Tanacetum-Family Plants.</title>
        <authorList>
            <person name="Yamashiro T."/>
            <person name="Shiraishi A."/>
            <person name="Nakayama K."/>
            <person name="Satake H."/>
        </authorList>
    </citation>
    <scope>NUCLEOTIDE SEQUENCE</scope>
</reference>
<dbReference type="GO" id="GO:0003964">
    <property type="term" value="F:RNA-directed DNA polymerase activity"/>
    <property type="evidence" value="ECO:0007669"/>
    <property type="project" value="UniProtKB-KW"/>
</dbReference>
<evidence type="ECO:0000313" key="2">
    <source>
        <dbReference type="EMBL" id="GJS79726.1"/>
    </source>
</evidence>
<dbReference type="PANTHER" id="PTHR31635:SF196">
    <property type="entry name" value="REVERSE TRANSCRIPTASE DOMAIN-CONTAINING PROTEIN-RELATED"/>
    <property type="match status" value="1"/>
</dbReference>
<keyword evidence="2" id="KW-0548">Nucleotidyltransferase</keyword>
<feature type="domain" description="Reverse transcriptase" evidence="1">
    <location>
        <begin position="224"/>
        <end position="322"/>
    </location>
</feature>
<dbReference type="SUPFAM" id="SSF54928">
    <property type="entry name" value="RNA-binding domain, RBD"/>
    <property type="match status" value="1"/>
</dbReference>
<protein>
    <submittedName>
        <fullName evidence="2">RNA-directed DNA polymerase, eukaryota, reverse transcriptase zinc-binding domain protein</fullName>
    </submittedName>
</protein>
<accession>A0ABQ4YRS4</accession>
<dbReference type="PANTHER" id="PTHR31635">
    <property type="entry name" value="REVERSE TRANSCRIPTASE DOMAIN-CONTAINING PROTEIN-RELATED"/>
    <property type="match status" value="1"/>
</dbReference>
<dbReference type="Pfam" id="PF00078">
    <property type="entry name" value="RVT_1"/>
    <property type="match status" value="1"/>
</dbReference>
<keyword evidence="3" id="KW-1185">Reference proteome</keyword>
<dbReference type="InterPro" id="IPR000477">
    <property type="entry name" value="RT_dom"/>
</dbReference>
<reference evidence="2" key="2">
    <citation type="submission" date="2022-01" db="EMBL/GenBank/DDBJ databases">
        <authorList>
            <person name="Yamashiro T."/>
            <person name="Shiraishi A."/>
            <person name="Satake H."/>
            <person name="Nakayama K."/>
        </authorList>
    </citation>
    <scope>NUCLEOTIDE SEQUENCE</scope>
</reference>
<dbReference type="Gene3D" id="3.30.70.330">
    <property type="match status" value="1"/>
</dbReference>
<gene>
    <name evidence="2" type="ORF">Tco_0729607</name>
</gene>
<dbReference type="Proteomes" id="UP001151760">
    <property type="component" value="Unassembled WGS sequence"/>
</dbReference>
<evidence type="ECO:0000259" key="1">
    <source>
        <dbReference type="Pfam" id="PF00078"/>
    </source>
</evidence>